<evidence type="ECO:0000259" key="6">
    <source>
        <dbReference type="Pfam" id="PF00107"/>
    </source>
</evidence>
<dbReference type="Gene3D" id="3.40.50.720">
    <property type="entry name" value="NAD(P)-binding Rossmann-like Domain"/>
    <property type="match status" value="1"/>
</dbReference>
<proteinExistence type="inferred from homology"/>
<dbReference type="Gene3D" id="3.90.180.10">
    <property type="entry name" value="Medium-chain alcohol dehydrogenases, catalytic domain"/>
    <property type="match status" value="1"/>
</dbReference>
<comment type="cofactor">
    <cofactor evidence="1">
        <name>Zn(2+)</name>
        <dbReference type="ChEBI" id="CHEBI:29105"/>
    </cofactor>
</comment>
<dbReference type="EMBL" id="CP013747">
    <property type="protein sequence ID" value="ALV40717.1"/>
    <property type="molecule type" value="Genomic_DNA"/>
</dbReference>
<sequence>MSRFLRMAAPRSVAVIDQPSVPLEAGQARVRTIYSGISAGTELTAYRGTNPYLTSIWDPDARLFQPGQEALGYPLDGWGYSEVGEVEELAPQAGQAVDTVDADPPVQVGDMVWGIWGHRDEGVLAAESLRGHVLPEGMDPLAGAFVRVGAIALSAVLAADLGPGSTVAIFGQGVIGLLATRFAVLNGAKVIAVDGIQARRRRALEWGALHALGPAPELAGDIRRITGGAGVDVAIELSGNYRALHEATRAVGADGTVIAAGFYQGEAAGVRFGEEFHHNRVQLLASQIGSVPNRLRSRWTVPRLQQTVVDHLADGRVNAPALVTHTFSLANSAKAYELLDTDPESALQVVLEFP</sequence>
<dbReference type="InterPro" id="IPR013149">
    <property type="entry name" value="ADH-like_C"/>
</dbReference>
<dbReference type="Proteomes" id="UP000065151">
    <property type="component" value="Chromosome"/>
</dbReference>
<dbReference type="PANTHER" id="PTHR43350:SF19">
    <property type="entry name" value="D-GULOSIDE 3-DEHYDROGENASE"/>
    <property type="match status" value="1"/>
</dbReference>
<dbReference type="RefSeq" id="WP_058929886.1">
    <property type="nucleotide sequence ID" value="NZ_CP013747.1"/>
</dbReference>
<dbReference type="GO" id="GO:0046872">
    <property type="term" value="F:metal ion binding"/>
    <property type="evidence" value="ECO:0007669"/>
    <property type="project" value="UniProtKB-KW"/>
</dbReference>
<evidence type="ECO:0000256" key="1">
    <source>
        <dbReference type="ARBA" id="ARBA00001947"/>
    </source>
</evidence>
<gene>
    <name evidence="7" type="ORF">AU252_05655</name>
</gene>
<dbReference type="STRING" id="121292.AU252_05655"/>
<organism evidence="7">
    <name type="scientific">Pseudarthrobacter sulfonivorans</name>
    <dbReference type="NCBI Taxonomy" id="121292"/>
    <lineage>
        <taxon>Bacteria</taxon>
        <taxon>Bacillati</taxon>
        <taxon>Actinomycetota</taxon>
        <taxon>Actinomycetes</taxon>
        <taxon>Micrococcales</taxon>
        <taxon>Micrococcaceae</taxon>
        <taxon>Pseudarthrobacter</taxon>
    </lineage>
</organism>
<accession>A0A0U3Q8V0</accession>
<dbReference type="SUPFAM" id="SSF50129">
    <property type="entry name" value="GroES-like"/>
    <property type="match status" value="1"/>
</dbReference>
<dbReference type="AlphaFoldDB" id="A0A0U3Q8V0"/>
<evidence type="ECO:0000256" key="3">
    <source>
        <dbReference type="ARBA" id="ARBA00022723"/>
    </source>
</evidence>
<name>A0A0U3Q8V0_9MICC</name>
<dbReference type="CDD" id="cd08255">
    <property type="entry name" value="2-desacetyl-2-hydroxyethyl_bacteriochlorophyllide_like"/>
    <property type="match status" value="1"/>
</dbReference>
<dbReference type="InterPro" id="IPR036291">
    <property type="entry name" value="NAD(P)-bd_dom_sf"/>
</dbReference>
<dbReference type="SUPFAM" id="SSF51735">
    <property type="entry name" value="NAD(P)-binding Rossmann-fold domains"/>
    <property type="match status" value="1"/>
</dbReference>
<keyword evidence="3" id="KW-0479">Metal-binding</keyword>
<dbReference type="InterPro" id="IPR011032">
    <property type="entry name" value="GroES-like_sf"/>
</dbReference>
<reference evidence="7 8" key="1">
    <citation type="submission" date="2015-12" db="EMBL/GenBank/DDBJ databases">
        <authorList>
            <person name="Shamseldin A."/>
            <person name="Moawad H."/>
            <person name="Abd El-Rahim W.M."/>
            <person name="Sadowsky M.J."/>
        </authorList>
    </citation>
    <scope>NUCLEOTIDE SEQUENCE [LARGE SCALE GENOMIC DNA]</scope>
    <source>
        <strain evidence="7 8">Ar51</strain>
    </source>
</reference>
<evidence type="ECO:0000256" key="5">
    <source>
        <dbReference type="ARBA" id="ARBA00023002"/>
    </source>
</evidence>
<feature type="domain" description="Alcohol dehydrogenase-like C-terminal" evidence="6">
    <location>
        <begin position="175"/>
        <end position="294"/>
    </location>
</feature>
<evidence type="ECO:0000313" key="7">
    <source>
        <dbReference type="EMBL" id="ALV40717.1"/>
    </source>
</evidence>
<evidence type="ECO:0000256" key="4">
    <source>
        <dbReference type="ARBA" id="ARBA00022833"/>
    </source>
</evidence>
<protein>
    <submittedName>
        <fullName evidence="7">Oxidoreductase</fullName>
    </submittedName>
</protein>
<dbReference type="KEGG" id="psul:AU252_05655"/>
<comment type="similarity">
    <text evidence="2">Belongs to the zinc-containing alcohol dehydrogenase family.</text>
</comment>
<dbReference type="PANTHER" id="PTHR43350">
    <property type="entry name" value="NAD-DEPENDENT ALCOHOL DEHYDROGENASE"/>
    <property type="match status" value="1"/>
</dbReference>
<evidence type="ECO:0000256" key="2">
    <source>
        <dbReference type="ARBA" id="ARBA00008072"/>
    </source>
</evidence>
<evidence type="ECO:0000313" key="8">
    <source>
        <dbReference type="Proteomes" id="UP000065151"/>
    </source>
</evidence>
<keyword evidence="4" id="KW-0862">Zinc</keyword>
<dbReference type="Pfam" id="PF00107">
    <property type="entry name" value="ADH_zinc_N"/>
    <property type="match status" value="1"/>
</dbReference>
<dbReference type="GO" id="GO:0016491">
    <property type="term" value="F:oxidoreductase activity"/>
    <property type="evidence" value="ECO:0007669"/>
    <property type="project" value="UniProtKB-KW"/>
</dbReference>
<keyword evidence="5" id="KW-0560">Oxidoreductase</keyword>